<accession>A0A507AKW2</accession>
<proteinExistence type="predicted"/>
<organism evidence="2 3">
    <name type="scientific">Thyridium curvatum</name>
    <dbReference type="NCBI Taxonomy" id="1093900"/>
    <lineage>
        <taxon>Eukaryota</taxon>
        <taxon>Fungi</taxon>
        <taxon>Dikarya</taxon>
        <taxon>Ascomycota</taxon>
        <taxon>Pezizomycotina</taxon>
        <taxon>Sordariomycetes</taxon>
        <taxon>Sordariomycetidae</taxon>
        <taxon>Thyridiales</taxon>
        <taxon>Thyridiaceae</taxon>
        <taxon>Thyridium</taxon>
    </lineage>
</organism>
<keyword evidence="3" id="KW-1185">Reference proteome</keyword>
<dbReference type="STRING" id="1093900.A0A507AKW2"/>
<evidence type="ECO:0000259" key="1">
    <source>
        <dbReference type="Pfam" id="PF06985"/>
    </source>
</evidence>
<dbReference type="AlphaFoldDB" id="A0A507AKW2"/>
<reference evidence="2 3" key="1">
    <citation type="submission" date="2019-06" db="EMBL/GenBank/DDBJ databases">
        <title>Draft genome sequence of the filamentous fungus Phialemoniopsis curvata isolated from diesel fuel.</title>
        <authorList>
            <person name="Varaljay V.A."/>
            <person name="Lyon W.J."/>
            <person name="Crouch A.L."/>
            <person name="Drake C.E."/>
            <person name="Hollomon J.M."/>
            <person name="Nadeau L.J."/>
            <person name="Nunn H.S."/>
            <person name="Stevenson B.S."/>
            <person name="Bojanowski C.L."/>
            <person name="Crookes-Goodson W.J."/>
        </authorList>
    </citation>
    <scope>NUCLEOTIDE SEQUENCE [LARGE SCALE GENOMIC DNA]</scope>
    <source>
        <strain evidence="2 3">D216</strain>
    </source>
</reference>
<evidence type="ECO:0000313" key="2">
    <source>
        <dbReference type="EMBL" id="TPX10302.1"/>
    </source>
</evidence>
<comment type="caution">
    <text evidence="2">The sequence shown here is derived from an EMBL/GenBank/DDBJ whole genome shotgun (WGS) entry which is preliminary data.</text>
</comment>
<gene>
    <name evidence="2" type="ORF">E0L32_008707</name>
</gene>
<name>A0A507AKW2_9PEZI</name>
<evidence type="ECO:0000313" key="3">
    <source>
        <dbReference type="Proteomes" id="UP000319257"/>
    </source>
</evidence>
<protein>
    <recommendedName>
        <fullName evidence="1">Heterokaryon incompatibility domain-containing protein</fullName>
    </recommendedName>
</protein>
<dbReference type="GeneID" id="41976154"/>
<dbReference type="PANTHER" id="PTHR33112:SF9">
    <property type="entry name" value="HETEROKARYON INCOMPATIBILITY DOMAIN-CONTAINING PROTEIN"/>
    <property type="match status" value="1"/>
</dbReference>
<dbReference type="OrthoDB" id="3486565at2759"/>
<feature type="domain" description="Heterokaryon incompatibility" evidence="1">
    <location>
        <begin position="179"/>
        <end position="328"/>
    </location>
</feature>
<dbReference type="InterPro" id="IPR010730">
    <property type="entry name" value="HET"/>
</dbReference>
<sequence length="654" mass="73108">MDISSLSNFIKCCKTCWKFLEIANSDPPKLGHQVYPAFDPDCQFCQVLSPVAAIYLRPTQDFTVFVIRDDLTNLTNEIRCRIEPKISAVNRTEGIAEYLLYTVEQECRPFSCLAAYPTRVGLDTAIPFIKANLHECARDHKSACSPQGRQRLPKRLVHIGLDDSDIALVEPTEDSQDCYATLSHCWGTTRPLQTTKSNITDMLAGIPKNRLPIVFSQAISLARDLDIPYIWIDSLCIVQDDLTDWEIESAKMHQYYSQTFLNISIASSPNPRTPFLTDRDPIWIPFSFTAQTAVATQRFYARRVPLLYGGSRADEGGDLFTRAWAFQEAALAPRSIHFARDDLIWECRKDYKGQHAAPTGLACHGSINNLTQLSDLWVYADFEDLQSFIPAEAKWHSIVQSYSRRDLTFAQDRLPAIGGMAAEFALLANPGPYLCGLWGGESLPHDLAWEIDPIFDDNYVLPYQPSEYIAPSWSWASILQPVTWGTYAHFTSKATIVAATCDKSGSSTYGRVSDGRLTLRTSAVCRELSIDDTAQVGPYTYYHLDGFEWFIPDCVLEGNGENVNRAAAPGTPLYRPPPTFAETQAYMVWCVLLGALKPERELDSDQSPLVTPSSELRVIVLGRTGDVYVRLGCAGPPLESSLFEDASTMEFTIV</sequence>
<dbReference type="InParanoid" id="A0A507AKW2"/>
<dbReference type="EMBL" id="SKBQ01000059">
    <property type="protein sequence ID" value="TPX10302.1"/>
    <property type="molecule type" value="Genomic_DNA"/>
</dbReference>
<dbReference type="RefSeq" id="XP_030992013.1">
    <property type="nucleotide sequence ID" value="XM_031143591.1"/>
</dbReference>
<dbReference type="Proteomes" id="UP000319257">
    <property type="component" value="Unassembled WGS sequence"/>
</dbReference>
<dbReference type="Pfam" id="PF06985">
    <property type="entry name" value="HET"/>
    <property type="match status" value="1"/>
</dbReference>
<dbReference type="PANTHER" id="PTHR33112">
    <property type="entry name" value="DOMAIN PROTEIN, PUTATIVE-RELATED"/>
    <property type="match status" value="1"/>
</dbReference>